<keyword evidence="2" id="KW-1185">Reference proteome</keyword>
<dbReference type="Proteomes" id="UP000828048">
    <property type="component" value="Chromosome 3"/>
</dbReference>
<evidence type="ECO:0000313" key="1">
    <source>
        <dbReference type="EMBL" id="KAH7857394.1"/>
    </source>
</evidence>
<dbReference type="EMBL" id="CM037153">
    <property type="protein sequence ID" value="KAH7857394.1"/>
    <property type="molecule type" value="Genomic_DNA"/>
</dbReference>
<gene>
    <name evidence="1" type="ORF">Vadar_012178</name>
</gene>
<name>A0ACB7YVX6_9ERIC</name>
<sequence>MAMFTGRPALRLEKRLKRRQCWVLVALRLSLTPSLLYFAALLSGQQNYHVRMSKYSHAANVASMFTGELKTHVRDAFPTFSKRRLLSASLSAHHVIGHLRILHVANFS</sequence>
<evidence type="ECO:0000313" key="2">
    <source>
        <dbReference type="Proteomes" id="UP000828048"/>
    </source>
</evidence>
<accession>A0ACB7YVX6</accession>
<organism evidence="1 2">
    <name type="scientific">Vaccinium darrowii</name>
    <dbReference type="NCBI Taxonomy" id="229202"/>
    <lineage>
        <taxon>Eukaryota</taxon>
        <taxon>Viridiplantae</taxon>
        <taxon>Streptophyta</taxon>
        <taxon>Embryophyta</taxon>
        <taxon>Tracheophyta</taxon>
        <taxon>Spermatophyta</taxon>
        <taxon>Magnoliopsida</taxon>
        <taxon>eudicotyledons</taxon>
        <taxon>Gunneridae</taxon>
        <taxon>Pentapetalae</taxon>
        <taxon>asterids</taxon>
        <taxon>Ericales</taxon>
        <taxon>Ericaceae</taxon>
        <taxon>Vaccinioideae</taxon>
        <taxon>Vaccinieae</taxon>
        <taxon>Vaccinium</taxon>
    </lineage>
</organism>
<reference evidence="1 2" key="1">
    <citation type="journal article" date="2021" name="Hortic Res">
        <title>High-quality reference genome and annotation aids understanding of berry development for evergreen blueberry (Vaccinium darrowii).</title>
        <authorList>
            <person name="Yu J."/>
            <person name="Hulse-Kemp A.M."/>
            <person name="Babiker E."/>
            <person name="Staton M."/>
        </authorList>
    </citation>
    <scope>NUCLEOTIDE SEQUENCE [LARGE SCALE GENOMIC DNA]</scope>
    <source>
        <strain evidence="2">cv. NJ 8807/NJ 8810</strain>
        <tissue evidence="1">Young leaf</tissue>
    </source>
</reference>
<comment type="caution">
    <text evidence="1">The sequence shown here is derived from an EMBL/GenBank/DDBJ whole genome shotgun (WGS) entry which is preliminary data.</text>
</comment>
<proteinExistence type="predicted"/>
<protein>
    <submittedName>
        <fullName evidence="1">Uncharacterized protein</fullName>
    </submittedName>
</protein>